<keyword evidence="2" id="KW-1185">Reference proteome</keyword>
<proteinExistence type="predicted"/>
<name>A0A7M4DQ96_9MICO</name>
<dbReference type="RefSeq" id="WP_156742953.1">
    <property type="nucleotide sequence ID" value="NZ_CACRYJ010000061.1"/>
</dbReference>
<dbReference type="AlphaFoldDB" id="A0A7M4DQ96"/>
<dbReference type="PANTHER" id="PTHR43884:SF12">
    <property type="entry name" value="ISOVALERYL-COA DEHYDROGENASE, MITOCHONDRIAL-RELATED"/>
    <property type="match status" value="1"/>
</dbReference>
<dbReference type="SUPFAM" id="SSF47203">
    <property type="entry name" value="Acyl-CoA dehydrogenase C-terminal domain-like"/>
    <property type="match status" value="1"/>
</dbReference>
<dbReference type="SUPFAM" id="SSF56645">
    <property type="entry name" value="Acyl-CoA dehydrogenase NM domain-like"/>
    <property type="match status" value="1"/>
</dbReference>
<sequence>MSIATASALGATLPSGHLEEIAADAARVDTERVDLRPAVRQILTGGGLHRGADGVGDQAAVIADVATRCMSTAFSLWGHRMTIEYLDRFGGPEHLQPLTDLVSGTRPGVSAMGASFRHLAQVRAGVEPTGLGVQARPDGHELVLDGFLPYATNLHDDAVVVLGAHRLDPDGVTDVILAIDLDQPGLAVREATDLLALNSTTSGSLRFEGVRVPAGAVLPTPFLDLVGGVRGVFLVLQTAFCLGHAAGSLASVADVPAGPFADEVAARSADQERLTGLLGDLAADARGATDHGGYLRLRLESMEQAQAAAQLALCLAGGRGYTRTHPVARRLRESAFLPVQAPTKGQLLWELQSLNSEA</sequence>
<reference evidence="1 2" key="1">
    <citation type="submission" date="2019-11" db="EMBL/GenBank/DDBJ databases">
        <authorList>
            <person name="Criscuolo A."/>
        </authorList>
    </citation>
    <scope>NUCLEOTIDE SEQUENCE [LARGE SCALE GENOMIC DNA]</scope>
    <source>
        <strain evidence="1">CIP111667</strain>
    </source>
</reference>
<dbReference type="InterPro" id="IPR036250">
    <property type="entry name" value="AcylCo_DH-like_C"/>
</dbReference>
<gene>
    <name evidence="1" type="ORF">HALOF300_04334</name>
</gene>
<organism evidence="1 2">
    <name type="scientific">Occultella aeris</name>
    <dbReference type="NCBI Taxonomy" id="2761496"/>
    <lineage>
        <taxon>Bacteria</taxon>
        <taxon>Bacillati</taxon>
        <taxon>Actinomycetota</taxon>
        <taxon>Actinomycetes</taxon>
        <taxon>Micrococcales</taxon>
        <taxon>Ruaniaceae</taxon>
        <taxon>Occultella</taxon>
    </lineage>
</organism>
<dbReference type="PANTHER" id="PTHR43884">
    <property type="entry name" value="ACYL-COA DEHYDROGENASE"/>
    <property type="match status" value="1"/>
</dbReference>
<evidence type="ECO:0008006" key="3">
    <source>
        <dbReference type="Google" id="ProtNLM"/>
    </source>
</evidence>
<dbReference type="Proteomes" id="UP000419743">
    <property type="component" value="Unassembled WGS sequence"/>
</dbReference>
<comment type="caution">
    <text evidence="1">The sequence shown here is derived from an EMBL/GenBank/DDBJ whole genome shotgun (WGS) entry which is preliminary data.</text>
</comment>
<dbReference type="InterPro" id="IPR046373">
    <property type="entry name" value="Acyl-CoA_Oxase/DH_mid-dom_sf"/>
</dbReference>
<evidence type="ECO:0000313" key="1">
    <source>
        <dbReference type="EMBL" id="VZO39640.1"/>
    </source>
</evidence>
<dbReference type="Gene3D" id="1.20.140.10">
    <property type="entry name" value="Butyryl-CoA Dehydrogenase, subunit A, domain 3"/>
    <property type="match status" value="1"/>
</dbReference>
<evidence type="ECO:0000313" key="2">
    <source>
        <dbReference type="Proteomes" id="UP000419743"/>
    </source>
</evidence>
<dbReference type="Gene3D" id="2.40.110.10">
    <property type="entry name" value="Butyryl-CoA Dehydrogenase, subunit A, domain 2"/>
    <property type="match status" value="1"/>
</dbReference>
<dbReference type="GO" id="GO:0003995">
    <property type="term" value="F:acyl-CoA dehydrogenase activity"/>
    <property type="evidence" value="ECO:0007669"/>
    <property type="project" value="TreeGrafter"/>
</dbReference>
<protein>
    <recommendedName>
        <fullName evidence="3">Acyl-CoA dehydrogenase</fullName>
    </recommendedName>
</protein>
<dbReference type="InterPro" id="IPR009100">
    <property type="entry name" value="AcylCoA_DH/oxidase_NM_dom_sf"/>
</dbReference>
<dbReference type="EMBL" id="CACRYJ010000061">
    <property type="protein sequence ID" value="VZO39640.1"/>
    <property type="molecule type" value="Genomic_DNA"/>
</dbReference>
<accession>A0A7M4DQ96</accession>